<protein>
    <submittedName>
        <fullName evidence="2">Uncharacterized protein</fullName>
    </submittedName>
</protein>
<keyword evidence="1" id="KW-0472">Membrane</keyword>
<sequence>MIGGFRDIVGYAHSWAPCLMSLSEAVTPVTDRRPAVRQRPIDPTLSHLLRATAVSHARVRRLHALRLVISAGLAAAGLFAVFLGAVTGNPLSVTLSVIGVLWALAYSLGLASWADRELRRAALLQEAFEVRFFQLPWNCILAGDEIIPEDVRHLSSRYRGDPPRDHYEMPNLPRPFDILARQQQNLSWGSRVRRRYAQVVMAAMAGWAALGLVTGMLRDSTITDLFVQWFVPSLGMFMLGWDTFRDQRTVAADRKRVCGYSRARCVQLAHANLDPETNRDLCRMARQVQDQLFLSRRRAARVPRWFFARYYTQDSSDFTAGLAETRTTLLAAGLNARVRRPPNP</sequence>
<feature type="transmembrane region" description="Helical" evidence="1">
    <location>
        <begin position="196"/>
        <end position="214"/>
    </location>
</feature>
<evidence type="ECO:0000313" key="2">
    <source>
        <dbReference type="EMBL" id="BCJ39669.1"/>
    </source>
</evidence>
<accession>A0ABM7LK94</accession>
<dbReference type="EMBL" id="AP023356">
    <property type="protein sequence ID" value="BCJ39669.1"/>
    <property type="molecule type" value="Genomic_DNA"/>
</dbReference>
<reference evidence="2 3" key="1">
    <citation type="submission" date="2020-08" db="EMBL/GenBank/DDBJ databases">
        <title>Whole genome shotgun sequence of Actinoplanes ianthinogenes NBRC 13996.</title>
        <authorList>
            <person name="Komaki H."/>
            <person name="Tamura T."/>
        </authorList>
    </citation>
    <scope>NUCLEOTIDE SEQUENCE [LARGE SCALE GENOMIC DNA]</scope>
    <source>
        <strain evidence="2 3">NBRC 13996</strain>
    </source>
</reference>
<feature type="transmembrane region" description="Helical" evidence="1">
    <location>
        <begin position="64"/>
        <end position="85"/>
    </location>
</feature>
<organism evidence="2 3">
    <name type="scientific">Actinoplanes ianthinogenes</name>
    <dbReference type="NCBI Taxonomy" id="122358"/>
    <lineage>
        <taxon>Bacteria</taxon>
        <taxon>Bacillati</taxon>
        <taxon>Actinomycetota</taxon>
        <taxon>Actinomycetes</taxon>
        <taxon>Micromonosporales</taxon>
        <taxon>Micromonosporaceae</taxon>
        <taxon>Actinoplanes</taxon>
    </lineage>
</organism>
<keyword evidence="3" id="KW-1185">Reference proteome</keyword>
<keyword evidence="1" id="KW-0812">Transmembrane</keyword>
<evidence type="ECO:0000313" key="3">
    <source>
        <dbReference type="Proteomes" id="UP000676967"/>
    </source>
</evidence>
<name>A0ABM7LK94_9ACTN</name>
<keyword evidence="1" id="KW-1133">Transmembrane helix</keyword>
<dbReference type="Proteomes" id="UP000676967">
    <property type="component" value="Chromosome"/>
</dbReference>
<gene>
    <name evidence="2" type="ORF">Aiant_03260</name>
</gene>
<dbReference type="Pfam" id="PF18159">
    <property type="entry name" value="S_4TM"/>
    <property type="match status" value="1"/>
</dbReference>
<evidence type="ECO:0000256" key="1">
    <source>
        <dbReference type="SAM" id="Phobius"/>
    </source>
</evidence>
<feature type="transmembrane region" description="Helical" evidence="1">
    <location>
        <begin position="226"/>
        <end position="244"/>
    </location>
</feature>
<proteinExistence type="predicted"/>
<dbReference type="InterPro" id="IPR049920">
    <property type="entry name" value="IK1_05631-like"/>
</dbReference>
<feature type="transmembrane region" description="Helical" evidence="1">
    <location>
        <begin position="91"/>
        <end position="114"/>
    </location>
</feature>